<name>A0A2K6AVR2_MACNE</name>
<evidence type="ECO:0000256" key="2">
    <source>
        <dbReference type="SAM" id="MobiDB-lite"/>
    </source>
</evidence>
<feature type="coiled-coil region" evidence="1">
    <location>
        <begin position="111"/>
        <end position="145"/>
    </location>
</feature>
<feature type="compositionally biased region" description="Basic and acidic residues" evidence="2">
    <location>
        <begin position="155"/>
        <end position="165"/>
    </location>
</feature>
<feature type="region of interest" description="Disordered" evidence="2">
    <location>
        <begin position="155"/>
        <end position="196"/>
    </location>
</feature>
<sequence length="196" mass="23522">ENGVNPGGGACSEIEEIKKRRRFRAVIILSILVHPDKNQDDADRAQKDFEAVDKAYKLLLDQEQKKRALDVIQVEHTEKERKKQLKKEGKPTIVYDDPELFKQAVYKQTMKLFAELEIKRKEREAKEMHERKQQREEEIEAQEKAKWEREWQKNFEESRDGRVDSWRNFQANTKGKKEKKNRTFLRPPKVKMEQRE</sequence>
<evidence type="ECO:0000259" key="3">
    <source>
        <dbReference type="PROSITE" id="PS50076"/>
    </source>
</evidence>
<dbReference type="Gene3D" id="1.10.287.110">
    <property type="entry name" value="DnaJ domain"/>
    <property type="match status" value="1"/>
</dbReference>
<organism evidence="4 5">
    <name type="scientific">Macaca nemestrina</name>
    <name type="common">Pig-tailed macaque</name>
    <dbReference type="NCBI Taxonomy" id="9545"/>
    <lineage>
        <taxon>Eukaryota</taxon>
        <taxon>Metazoa</taxon>
        <taxon>Chordata</taxon>
        <taxon>Craniata</taxon>
        <taxon>Vertebrata</taxon>
        <taxon>Euteleostomi</taxon>
        <taxon>Mammalia</taxon>
        <taxon>Eutheria</taxon>
        <taxon>Euarchontoglires</taxon>
        <taxon>Primates</taxon>
        <taxon>Haplorrhini</taxon>
        <taxon>Catarrhini</taxon>
        <taxon>Cercopithecidae</taxon>
        <taxon>Cercopithecinae</taxon>
        <taxon>Macaca</taxon>
    </lineage>
</organism>
<keyword evidence="1" id="KW-0175">Coiled coil</keyword>
<reference evidence="4" key="1">
    <citation type="submission" date="2025-08" db="UniProtKB">
        <authorList>
            <consortium name="Ensembl"/>
        </authorList>
    </citation>
    <scope>IDENTIFICATION</scope>
</reference>
<dbReference type="AlphaFoldDB" id="A0A2K6AVR2"/>
<dbReference type="InterPro" id="IPR036869">
    <property type="entry name" value="J_dom_sf"/>
</dbReference>
<dbReference type="Ensembl" id="ENSMNET00000016422.1">
    <property type="protein sequence ID" value="ENSMNEP00000003250.1"/>
    <property type="gene ID" value="ENSMNEG00000014998.1"/>
</dbReference>
<dbReference type="GeneTree" id="ENSGT00940000164617"/>
<dbReference type="SUPFAM" id="SSF46565">
    <property type="entry name" value="Chaperone J-domain"/>
    <property type="match status" value="1"/>
</dbReference>
<proteinExistence type="predicted"/>
<dbReference type="PROSITE" id="PS50076">
    <property type="entry name" value="DNAJ_2"/>
    <property type="match status" value="1"/>
</dbReference>
<reference evidence="4" key="2">
    <citation type="submission" date="2025-09" db="UniProtKB">
        <authorList>
            <consortium name="Ensembl"/>
        </authorList>
    </citation>
    <scope>IDENTIFICATION</scope>
</reference>
<dbReference type="GO" id="GO:0005634">
    <property type="term" value="C:nucleus"/>
    <property type="evidence" value="ECO:0007669"/>
    <property type="project" value="TreeGrafter"/>
</dbReference>
<feature type="compositionally biased region" description="Basic residues" evidence="2">
    <location>
        <begin position="174"/>
        <end position="183"/>
    </location>
</feature>
<dbReference type="Bgee" id="ENSMNEG00000014998">
    <property type="expression patterns" value="Expressed in skeletal muscle tissue and 12 other cell types or tissues"/>
</dbReference>
<dbReference type="CDD" id="cd06257">
    <property type="entry name" value="DnaJ"/>
    <property type="match status" value="1"/>
</dbReference>
<evidence type="ECO:0000313" key="4">
    <source>
        <dbReference type="Ensembl" id="ENSMNEP00000003250.1"/>
    </source>
</evidence>
<keyword evidence="5" id="KW-1185">Reference proteome</keyword>
<dbReference type="Proteomes" id="UP000233120">
    <property type="component" value="Unassembled WGS sequence"/>
</dbReference>
<protein>
    <recommendedName>
        <fullName evidence="3">J domain-containing protein</fullName>
    </recommendedName>
</protein>
<accession>A0A2K6AVR2</accession>
<dbReference type="PANTHER" id="PTHR15606:SF4">
    <property type="entry name" value="DNAJ HOMOLOG SUBFAMILY C MEMBER 8"/>
    <property type="match status" value="1"/>
</dbReference>
<dbReference type="PANTHER" id="PTHR15606">
    <property type="entry name" value="DNAJ HOMOLOG SUBFAMILY C MEMBER 8/LIPOPOLYSACCHARIDE SPECIFIC RESPONSE-7-RELATED"/>
    <property type="match status" value="1"/>
</dbReference>
<dbReference type="InterPro" id="IPR001623">
    <property type="entry name" value="DnaJ_domain"/>
</dbReference>
<evidence type="ECO:0000256" key="1">
    <source>
        <dbReference type="SAM" id="Coils"/>
    </source>
</evidence>
<feature type="domain" description="J" evidence="3">
    <location>
        <begin position="1"/>
        <end position="73"/>
    </location>
</feature>
<dbReference type="InterPro" id="IPR042858">
    <property type="entry name" value="DNAJC8"/>
</dbReference>
<dbReference type="Pfam" id="PF00226">
    <property type="entry name" value="DnaJ"/>
    <property type="match status" value="1"/>
</dbReference>
<evidence type="ECO:0000313" key="5">
    <source>
        <dbReference type="Proteomes" id="UP000233120"/>
    </source>
</evidence>